<evidence type="ECO:0000313" key="1">
    <source>
        <dbReference type="EMBL" id="KAJ9068976.1"/>
    </source>
</evidence>
<dbReference type="Proteomes" id="UP001165960">
    <property type="component" value="Unassembled WGS sequence"/>
</dbReference>
<evidence type="ECO:0000313" key="2">
    <source>
        <dbReference type="Proteomes" id="UP001165960"/>
    </source>
</evidence>
<organism evidence="1 2">
    <name type="scientific">Entomophthora muscae</name>
    <dbReference type="NCBI Taxonomy" id="34485"/>
    <lineage>
        <taxon>Eukaryota</taxon>
        <taxon>Fungi</taxon>
        <taxon>Fungi incertae sedis</taxon>
        <taxon>Zoopagomycota</taxon>
        <taxon>Entomophthoromycotina</taxon>
        <taxon>Entomophthoromycetes</taxon>
        <taxon>Entomophthorales</taxon>
        <taxon>Entomophthoraceae</taxon>
        <taxon>Entomophthora</taxon>
    </lineage>
</organism>
<protein>
    <submittedName>
        <fullName evidence="1">Uncharacterized protein</fullName>
    </submittedName>
</protein>
<dbReference type="EMBL" id="QTSX02003670">
    <property type="protein sequence ID" value="KAJ9068976.1"/>
    <property type="molecule type" value="Genomic_DNA"/>
</dbReference>
<reference evidence="1" key="1">
    <citation type="submission" date="2022-04" db="EMBL/GenBank/DDBJ databases">
        <title>Genome of the entomopathogenic fungus Entomophthora muscae.</title>
        <authorList>
            <person name="Elya C."/>
            <person name="Lovett B.R."/>
            <person name="Lee E."/>
            <person name="Macias A.M."/>
            <person name="Hajek A.E."/>
            <person name="De Bivort B.L."/>
            <person name="Kasson M.T."/>
            <person name="De Fine Licht H.H."/>
            <person name="Stajich J.E."/>
        </authorList>
    </citation>
    <scope>NUCLEOTIDE SEQUENCE</scope>
    <source>
        <strain evidence="1">Berkeley</strain>
    </source>
</reference>
<sequence length="96" mass="10440">MSYLIKLAPILWWALPTQSATRQFPDSSKPASQGWFPDTPPPTEGRSPLGAGCQEPGRRIGLIVVLWQPGWFLVVFVSLCRVSGNHGVGSCLAYVS</sequence>
<gene>
    <name evidence="1" type="ORF">DSO57_1023186</name>
</gene>
<name>A0ACC2T3E5_9FUNG</name>
<accession>A0ACC2T3E5</accession>
<comment type="caution">
    <text evidence="1">The sequence shown here is derived from an EMBL/GenBank/DDBJ whole genome shotgun (WGS) entry which is preliminary data.</text>
</comment>
<proteinExistence type="predicted"/>
<keyword evidence="2" id="KW-1185">Reference proteome</keyword>